<comment type="similarity">
    <text evidence="1">Belongs to the 'phage' integrase family.</text>
</comment>
<evidence type="ECO:0008006" key="8">
    <source>
        <dbReference type="Google" id="ProtNLM"/>
    </source>
</evidence>
<dbReference type="Proteomes" id="UP000248688">
    <property type="component" value="Chromosome"/>
</dbReference>
<dbReference type="PANTHER" id="PTHR30349:SF41">
    <property type="entry name" value="INTEGRASE_RECOMBINASE PROTEIN MJ0367-RELATED"/>
    <property type="match status" value="1"/>
</dbReference>
<proteinExistence type="inferred from homology"/>
<dbReference type="Gene3D" id="1.10.150.130">
    <property type="match status" value="1"/>
</dbReference>
<evidence type="ECO:0000256" key="2">
    <source>
        <dbReference type="ARBA" id="ARBA00023125"/>
    </source>
</evidence>
<name>A0A2Z4IL33_9BACT</name>
<organism evidence="6 7">
    <name type="scientific">Echinicola strongylocentroti</name>
    <dbReference type="NCBI Taxonomy" id="1795355"/>
    <lineage>
        <taxon>Bacteria</taxon>
        <taxon>Pseudomonadati</taxon>
        <taxon>Bacteroidota</taxon>
        <taxon>Cytophagia</taxon>
        <taxon>Cytophagales</taxon>
        <taxon>Cyclobacteriaceae</taxon>
        <taxon>Echinicola</taxon>
    </lineage>
</organism>
<dbReference type="Pfam" id="PF00589">
    <property type="entry name" value="Phage_integrase"/>
    <property type="match status" value="1"/>
</dbReference>
<keyword evidence="7" id="KW-1185">Reference proteome</keyword>
<dbReference type="EMBL" id="CP030041">
    <property type="protein sequence ID" value="AWW31812.1"/>
    <property type="molecule type" value="Genomic_DNA"/>
</dbReference>
<dbReference type="InterPro" id="IPR011010">
    <property type="entry name" value="DNA_brk_join_enz"/>
</dbReference>
<gene>
    <name evidence="6" type="ORF">DN752_17680</name>
</gene>
<feature type="domain" description="Tyr recombinase" evidence="4">
    <location>
        <begin position="260"/>
        <end position="405"/>
    </location>
</feature>
<dbReference type="GO" id="GO:0006310">
    <property type="term" value="P:DNA recombination"/>
    <property type="evidence" value="ECO:0007669"/>
    <property type="project" value="UniProtKB-KW"/>
</dbReference>
<evidence type="ECO:0000259" key="4">
    <source>
        <dbReference type="Pfam" id="PF00589"/>
    </source>
</evidence>
<dbReference type="GO" id="GO:0015074">
    <property type="term" value="P:DNA integration"/>
    <property type="evidence" value="ECO:0007669"/>
    <property type="project" value="InterPro"/>
</dbReference>
<feature type="domain" description="Phage integrase SAM-like" evidence="5">
    <location>
        <begin position="130"/>
        <end position="225"/>
    </location>
</feature>
<dbReference type="PANTHER" id="PTHR30349">
    <property type="entry name" value="PHAGE INTEGRASE-RELATED"/>
    <property type="match status" value="1"/>
</dbReference>
<evidence type="ECO:0000313" key="6">
    <source>
        <dbReference type="EMBL" id="AWW31812.1"/>
    </source>
</evidence>
<dbReference type="Pfam" id="PF13102">
    <property type="entry name" value="Phage_int_SAM_5"/>
    <property type="match status" value="1"/>
</dbReference>
<evidence type="ECO:0000259" key="5">
    <source>
        <dbReference type="Pfam" id="PF13102"/>
    </source>
</evidence>
<dbReference type="AlphaFoldDB" id="A0A2Z4IL33"/>
<dbReference type="KEGG" id="est:DN752_17680"/>
<sequence>MRTNRSSSTLEGQFFNTETGFETGLVEILGGEAQIVVENNKPIYPYELATLYDAKGDLKKRWCVNFKVYSLLENKLVRRQHWISSKLNTKAARYKEGKKVIRNINTLLVKGYVIGKSKEKKRFSKQKVMTFLEAFEWAKERREVNVRKRSMQAMGLLIRMLEKFLDDHGMKDFPLVAVNHEMCDEFMAYVKRERKISNKTFNNYLGFVKSNFNFLVKNKKIPINPAMDVSRLKEEESERVSFPKKVRDKLLVTYEKECPELKIFAQYIYYTFIRPKELRYLKVKHIHEKSIHIPGHVSKNGKTEHVLISPALERLFQQLDVRKYPPDHYLIGSQGKPSCLKVSANYFTKKHLEIRKKLDLPQEYTLYCWKHTGVVDTYIATKDIDFVSRHCRHSSLDMTKNYIRALGLMMDYHQKDSLPDLEL</sequence>
<dbReference type="InterPro" id="IPR002104">
    <property type="entry name" value="Integrase_catalytic"/>
</dbReference>
<reference evidence="6 7" key="1">
    <citation type="submission" date="2018-06" db="EMBL/GenBank/DDBJ databases">
        <title>Echinicola strongylocentroti sp. nov., isolated from a sea urchin Strongylocentrotus intermedius.</title>
        <authorList>
            <person name="Bae S.S."/>
        </authorList>
    </citation>
    <scope>NUCLEOTIDE SEQUENCE [LARGE SCALE GENOMIC DNA]</scope>
    <source>
        <strain evidence="6 7">MEBiC08714</strain>
    </source>
</reference>
<dbReference type="InterPro" id="IPR013762">
    <property type="entry name" value="Integrase-like_cat_sf"/>
</dbReference>
<dbReference type="OrthoDB" id="932752at2"/>
<evidence type="ECO:0000313" key="7">
    <source>
        <dbReference type="Proteomes" id="UP000248688"/>
    </source>
</evidence>
<keyword evidence="2" id="KW-0238">DNA-binding</keyword>
<protein>
    <recommendedName>
        <fullName evidence="8">Site-specific integrase</fullName>
    </recommendedName>
</protein>
<keyword evidence="3" id="KW-0233">DNA recombination</keyword>
<dbReference type="CDD" id="cd00397">
    <property type="entry name" value="DNA_BRE_C"/>
    <property type="match status" value="1"/>
</dbReference>
<evidence type="ECO:0000256" key="3">
    <source>
        <dbReference type="ARBA" id="ARBA00023172"/>
    </source>
</evidence>
<accession>A0A2Z4IL33</accession>
<evidence type="ECO:0000256" key="1">
    <source>
        <dbReference type="ARBA" id="ARBA00008857"/>
    </source>
</evidence>
<dbReference type="InterPro" id="IPR050090">
    <property type="entry name" value="Tyrosine_recombinase_XerCD"/>
</dbReference>
<dbReference type="InterPro" id="IPR010998">
    <property type="entry name" value="Integrase_recombinase_N"/>
</dbReference>
<dbReference type="Gene3D" id="1.10.443.10">
    <property type="entry name" value="Intergrase catalytic core"/>
    <property type="match status" value="1"/>
</dbReference>
<dbReference type="GO" id="GO:0003677">
    <property type="term" value="F:DNA binding"/>
    <property type="evidence" value="ECO:0007669"/>
    <property type="project" value="UniProtKB-KW"/>
</dbReference>
<dbReference type="InterPro" id="IPR025269">
    <property type="entry name" value="SAM-like_dom"/>
</dbReference>
<dbReference type="SUPFAM" id="SSF56349">
    <property type="entry name" value="DNA breaking-rejoining enzymes"/>
    <property type="match status" value="1"/>
</dbReference>